<comment type="caution">
    <text evidence="2">The sequence shown here is derived from an EMBL/GenBank/DDBJ whole genome shotgun (WGS) entry which is preliminary data.</text>
</comment>
<proteinExistence type="predicted"/>
<dbReference type="Proteomes" id="UP000680638">
    <property type="component" value="Unassembled WGS sequence"/>
</dbReference>
<dbReference type="InterPro" id="IPR032710">
    <property type="entry name" value="NTF2-like_dom_sf"/>
</dbReference>
<protein>
    <recommendedName>
        <fullName evidence="1">DUF4440 domain-containing protein</fullName>
    </recommendedName>
</protein>
<keyword evidence="3" id="KW-1185">Reference proteome</keyword>
<reference evidence="2 3" key="1">
    <citation type="submission" date="2021-03" db="EMBL/GenBank/DDBJ databases">
        <title>Antimicrobial resistance genes in bacteria isolated from Japanese honey, and their potential for conferring macrolide and lincosamide resistance in the American foulbrood pathogen Paenibacillus larvae.</title>
        <authorList>
            <person name="Okamoto M."/>
            <person name="Kumagai M."/>
            <person name="Kanamori H."/>
            <person name="Takamatsu D."/>
        </authorList>
    </citation>
    <scope>NUCLEOTIDE SEQUENCE [LARGE SCALE GENOMIC DNA]</scope>
    <source>
        <strain evidence="2 3">J21TS3</strain>
    </source>
</reference>
<organism evidence="2 3">
    <name type="scientific">Paenibacillus cookii</name>
    <dbReference type="NCBI Taxonomy" id="157839"/>
    <lineage>
        <taxon>Bacteria</taxon>
        <taxon>Bacillati</taxon>
        <taxon>Bacillota</taxon>
        <taxon>Bacilli</taxon>
        <taxon>Bacillales</taxon>
        <taxon>Paenibacillaceae</taxon>
        <taxon>Paenibacillus</taxon>
    </lineage>
</organism>
<dbReference type="NCBIfam" id="TIGR02246">
    <property type="entry name" value="SgcJ/EcaC family oxidoreductase"/>
    <property type="match status" value="1"/>
</dbReference>
<gene>
    <name evidence="2" type="ORF">J21TS3_51120</name>
</gene>
<dbReference type="SUPFAM" id="SSF54427">
    <property type="entry name" value="NTF2-like"/>
    <property type="match status" value="1"/>
</dbReference>
<accession>A0ABQ4M5T7</accession>
<evidence type="ECO:0000313" key="3">
    <source>
        <dbReference type="Proteomes" id="UP000680638"/>
    </source>
</evidence>
<dbReference type="InterPro" id="IPR011944">
    <property type="entry name" value="Steroid_delta5-4_isomerase"/>
</dbReference>
<dbReference type="Gene3D" id="3.10.450.50">
    <property type="match status" value="1"/>
</dbReference>
<dbReference type="Pfam" id="PF14534">
    <property type="entry name" value="DUF4440"/>
    <property type="match status" value="1"/>
</dbReference>
<evidence type="ECO:0000259" key="1">
    <source>
        <dbReference type="Pfam" id="PF14534"/>
    </source>
</evidence>
<name>A0ABQ4M5T7_9BACL</name>
<sequence>MNMENRNQMKEIESLFEKMKLAWGKGDGEAYGACFTEDADYVTFQGEHLQGRKAIADTHQELWNSVLKGSTLEGEIKKIRFVTPDIAIFHGLGVVKLKWQKTAPKKRDSINTNVAVKQNGEWKIAAFQNSRISGPSLMQKIFTKLSK</sequence>
<dbReference type="EMBL" id="BORW01000056">
    <property type="protein sequence ID" value="GIO70291.1"/>
    <property type="molecule type" value="Genomic_DNA"/>
</dbReference>
<dbReference type="InterPro" id="IPR027843">
    <property type="entry name" value="DUF4440"/>
</dbReference>
<feature type="domain" description="DUF4440" evidence="1">
    <location>
        <begin position="12"/>
        <end position="124"/>
    </location>
</feature>
<evidence type="ECO:0000313" key="2">
    <source>
        <dbReference type="EMBL" id="GIO70291.1"/>
    </source>
</evidence>